<organism evidence="1 2">
    <name type="scientific">Oikopleura dioica</name>
    <name type="common">Tunicate</name>
    <dbReference type="NCBI Taxonomy" id="34765"/>
    <lineage>
        <taxon>Eukaryota</taxon>
        <taxon>Metazoa</taxon>
        <taxon>Chordata</taxon>
        <taxon>Tunicata</taxon>
        <taxon>Appendicularia</taxon>
        <taxon>Copelata</taxon>
        <taxon>Oikopleuridae</taxon>
        <taxon>Oikopleura</taxon>
    </lineage>
</organism>
<evidence type="ECO:0000313" key="1">
    <source>
        <dbReference type="EMBL" id="CAG5099880.1"/>
    </source>
</evidence>
<reference evidence="1 2" key="1">
    <citation type="submission" date="2021-04" db="EMBL/GenBank/DDBJ databases">
        <authorList>
            <person name="Bliznina A."/>
        </authorList>
    </citation>
    <scope>NUCLEOTIDE SEQUENCE [LARGE SCALE GENOMIC DNA]</scope>
</reference>
<name>A0ABN7SM74_OIKDI</name>
<dbReference type="InterPro" id="IPR036770">
    <property type="entry name" value="Ankyrin_rpt-contain_sf"/>
</dbReference>
<protein>
    <submittedName>
        <fullName evidence="1">Oidioi.mRNA.OKI2018_I69.XSR.g16731.t1.cds</fullName>
    </submittedName>
</protein>
<evidence type="ECO:0000313" key="2">
    <source>
        <dbReference type="Proteomes" id="UP001158576"/>
    </source>
</evidence>
<dbReference type="SUPFAM" id="SSF48403">
    <property type="entry name" value="Ankyrin repeat"/>
    <property type="match status" value="1"/>
</dbReference>
<dbReference type="Proteomes" id="UP001158576">
    <property type="component" value="Chromosome XSR"/>
</dbReference>
<dbReference type="EMBL" id="OU015569">
    <property type="protein sequence ID" value="CAG5099880.1"/>
    <property type="molecule type" value="Genomic_DNA"/>
</dbReference>
<proteinExistence type="predicted"/>
<gene>
    <name evidence="1" type="ORF">OKIOD_LOCUS8289</name>
</gene>
<sequence length="138" mass="15273">MTSRDLHQAIIDGNFTTGRRYIGRCSMVFRGKKACHVACGDTYTKRGTTTVQFLESLESNGADLEDPDEDGFTTLLLAALFHCDPGPVVAFLNSKVPAVVDKTDKTGRNALHLLALNEKLKATVHKFKLFSSRSRRNE</sequence>
<accession>A0ABN7SM74</accession>
<keyword evidence="2" id="KW-1185">Reference proteome</keyword>
<dbReference type="Gene3D" id="1.25.40.20">
    <property type="entry name" value="Ankyrin repeat-containing domain"/>
    <property type="match status" value="1"/>
</dbReference>